<comment type="subcellular location">
    <subcellularLocation>
        <location evidence="1">Membrane</location>
        <topology evidence="1">Multi-pass membrane protein</topology>
    </subcellularLocation>
</comment>
<evidence type="ECO:0000256" key="2">
    <source>
        <dbReference type="ARBA" id="ARBA00008114"/>
    </source>
</evidence>
<dbReference type="EMBL" id="QFMX01000010">
    <property type="protein sequence ID" value="PZO72817.1"/>
    <property type="molecule type" value="Genomic_DNA"/>
</dbReference>
<name>A0A2W4YUS0_9SPHN</name>
<comment type="similarity">
    <text evidence="2">Belongs to the cation diffusion facilitator (CDF) transporter (TC 2.A.4) family.</text>
</comment>
<keyword evidence="6 8" id="KW-0472">Membrane</keyword>
<gene>
    <name evidence="11" type="ORF">DI640_12040</name>
</gene>
<keyword evidence="5 8" id="KW-1133">Transmembrane helix</keyword>
<evidence type="ECO:0000259" key="10">
    <source>
        <dbReference type="Pfam" id="PF16916"/>
    </source>
</evidence>
<evidence type="ECO:0000256" key="6">
    <source>
        <dbReference type="ARBA" id="ARBA00023136"/>
    </source>
</evidence>
<accession>A0A2W4YUS0</accession>
<evidence type="ECO:0000259" key="9">
    <source>
        <dbReference type="Pfam" id="PF01545"/>
    </source>
</evidence>
<dbReference type="InterPro" id="IPR036837">
    <property type="entry name" value="Cation_efflux_CTD_sf"/>
</dbReference>
<dbReference type="Gene3D" id="3.30.70.1350">
    <property type="entry name" value="Cation efflux protein, cytoplasmic domain"/>
    <property type="match status" value="1"/>
</dbReference>
<dbReference type="InterPro" id="IPR002524">
    <property type="entry name" value="Cation_efflux"/>
</dbReference>
<dbReference type="InterPro" id="IPR040177">
    <property type="entry name" value="SLC30A9"/>
</dbReference>
<protein>
    <submittedName>
        <fullName evidence="11">Cation transporter</fullName>
    </submittedName>
</protein>
<dbReference type="GO" id="GO:0006829">
    <property type="term" value="P:zinc ion transport"/>
    <property type="evidence" value="ECO:0007669"/>
    <property type="project" value="InterPro"/>
</dbReference>
<dbReference type="SUPFAM" id="SSF161111">
    <property type="entry name" value="Cation efflux protein transmembrane domain-like"/>
    <property type="match status" value="1"/>
</dbReference>
<feature type="transmembrane region" description="Helical" evidence="8">
    <location>
        <begin position="81"/>
        <end position="102"/>
    </location>
</feature>
<dbReference type="NCBIfam" id="TIGR01297">
    <property type="entry name" value="CDF"/>
    <property type="match status" value="1"/>
</dbReference>
<dbReference type="Gene3D" id="1.20.1510.10">
    <property type="entry name" value="Cation efflux protein transmembrane domain"/>
    <property type="match status" value="1"/>
</dbReference>
<comment type="caution">
    <text evidence="11">The sequence shown here is derived from an EMBL/GenBank/DDBJ whole genome shotgun (WGS) entry which is preliminary data.</text>
</comment>
<organism evidence="11 12">
    <name type="scientific">Sphingomonas taxi</name>
    <dbReference type="NCBI Taxonomy" id="1549858"/>
    <lineage>
        <taxon>Bacteria</taxon>
        <taxon>Pseudomonadati</taxon>
        <taxon>Pseudomonadota</taxon>
        <taxon>Alphaproteobacteria</taxon>
        <taxon>Sphingomonadales</taxon>
        <taxon>Sphingomonadaceae</taxon>
        <taxon>Sphingomonas</taxon>
    </lineage>
</organism>
<evidence type="ECO:0000256" key="4">
    <source>
        <dbReference type="ARBA" id="ARBA00022692"/>
    </source>
</evidence>
<evidence type="ECO:0000313" key="12">
    <source>
        <dbReference type="Proteomes" id="UP000249555"/>
    </source>
</evidence>
<dbReference type="InterPro" id="IPR027469">
    <property type="entry name" value="Cation_efflux_TMD_sf"/>
</dbReference>
<evidence type="ECO:0000256" key="5">
    <source>
        <dbReference type="ARBA" id="ARBA00022989"/>
    </source>
</evidence>
<evidence type="ECO:0000256" key="7">
    <source>
        <dbReference type="SAM" id="MobiDB-lite"/>
    </source>
</evidence>
<feature type="transmembrane region" description="Helical" evidence="8">
    <location>
        <begin position="164"/>
        <end position="186"/>
    </location>
</feature>
<proteinExistence type="inferred from homology"/>
<reference evidence="11 12" key="1">
    <citation type="submission" date="2017-08" db="EMBL/GenBank/DDBJ databases">
        <title>Infants hospitalized years apart are colonized by the same room-sourced microbial strains.</title>
        <authorList>
            <person name="Brooks B."/>
            <person name="Olm M.R."/>
            <person name="Firek B.A."/>
            <person name="Baker R."/>
            <person name="Thomas B.C."/>
            <person name="Morowitz M.J."/>
            <person name="Banfield J.F."/>
        </authorList>
    </citation>
    <scope>NUCLEOTIDE SEQUENCE [LARGE SCALE GENOMIC DNA]</scope>
    <source>
        <strain evidence="11">S2_018_000_R3_119</strain>
    </source>
</reference>
<evidence type="ECO:0000313" key="11">
    <source>
        <dbReference type="EMBL" id="PZO72817.1"/>
    </source>
</evidence>
<dbReference type="InterPro" id="IPR058533">
    <property type="entry name" value="Cation_efflux_TM"/>
</dbReference>
<evidence type="ECO:0000256" key="3">
    <source>
        <dbReference type="ARBA" id="ARBA00022448"/>
    </source>
</evidence>
<dbReference type="AlphaFoldDB" id="A0A2W4YUS0"/>
<keyword evidence="3" id="KW-0813">Transport</keyword>
<dbReference type="InterPro" id="IPR027470">
    <property type="entry name" value="Cation_efflux_CTD"/>
</dbReference>
<feature type="compositionally biased region" description="Polar residues" evidence="7">
    <location>
        <begin position="320"/>
        <end position="330"/>
    </location>
</feature>
<dbReference type="SUPFAM" id="SSF160240">
    <property type="entry name" value="Cation efflux protein cytoplasmic domain-like"/>
    <property type="match status" value="1"/>
</dbReference>
<feature type="region of interest" description="Disordered" evidence="7">
    <location>
        <begin position="307"/>
        <end position="330"/>
    </location>
</feature>
<dbReference type="Pfam" id="PF16916">
    <property type="entry name" value="ZT_dimer"/>
    <property type="match status" value="1"/>
</dbReference>
<dbReference type="GO" id="GO:0016020">
    <property type="term" value="C:membrane"/>
    <property type="evidence" value="ECO:0007669"/>
    <property type="project" value="UniProtKB-SubCell"/>
</dbReference>
<feature type="domain" description="Cation efflux protein cytoplasmic" evidence="10">
    <location>
        <begin position="228"/>
        <end position="304"/>
    </location>
</feature>
<dbReference type="Proteomes" id="UP000249555">
    <property type="component" value="Unassembled WGS sequence"/>
</dbReference>
<sequence>MAKTLTARIKDDIVLYGALAANLGIGVAKFVAAGMTGSSSMLTEGFHSVVDSGNQVLLLYGQKKAKRPADEAHPFGYGRELYFWAFVVAILIFAIGAGVSIFEGWRHIQEPEPLTSPTINYVVLAISFALEGSSWTIAVREFSKTKGDMGWWSAIHRSKDPAGFIVLFEDSAALAGLVIAGIGIWASHAFGDPRIDGAASIAIGLILALVAVLLARESKGLLIGERADPAVIATIRKIVAAHPAIVSVNHVRTVHAAPDSIFAAISADFDDAVTMGDGETMIEAMETELRAAVPTLSSIYIRPEKRENATLAPAPAAAPTSSGGETTTQR</sequence>
<feature type="domain" description="Cation efflux protein transmembrane" evidence="9">
    <location>
        <begin position="18"/>
        <end position="222"/>
    </location>
</feature>
<dbReference type="PANTHER" id="PTHR13414">
    <property type="entry name" value="HUEL-CATION TRANSPORTER"/>
    <property type="match status" value="1"/>
</dbReference>
<dbReference type="Pfam" id="PF01545">
    <property type="entry name" value="Cation_efflux"/>
    <property type="match status" value="1"/>
</dbReference>
<evidence type="ECO:0000256" key="1">
    <source>
        <dbReference type="ARBA" id="ARBA00004141"/>
    </source>
</evidence>
<dbReference type="GO" id="GO:0008324">
    <property type="term" value="F:monoatomic cation transmembrane transporter activity"/>
    <property type="evidence" value="ECO:0007669"/>
    <property type="project" value="InterPro"/>
</dbReference>
<keyword evidence="4 8" id="KW-0812">Transmembrane</keyword>
<feature type="transmembrane region" description="Helical" evidence="8">
    <location>
        <begin position="198"/>
        <end position="216"/>
    </location>
</feature>
<evidence type="ECO:0000256" key="8">
    <source>
        <dbReference type="SAM" id="Phobius"/>
    </source>
</evidence>
<feature type="transmembrane region" description="Helical" evidence="8">
    <location>
        <begin position="13"/>
        <end position="32"/>
    </location>
</feature>
<dbReference type="PANTHER" id="PTHR13414:SF9">
    <property type="entry name" value="PROTON-COUPLED ZINC ANTIPORTER SLC30A9, MITOCHONDRIAL"/>
    <property type="match status" value="1"/>
</dbReference>